<reference evidence="2" key="1">
    <citation type="journal article" date="2021" name="Front. Microbiol.">
        <title>Comprehensive Comparative Genomics and Phenotyping of Methylobacterium Species.</title>
        <authorList>
            <person name="Alessa O."/>
            <person name="Ogura Y."/>
            <person name="Fujitani Y."/>
            <person name="Takami H."/>
            <person name="Hayashi T."/>
            <person name="Sahin N."/>
            <person name="Tani A."/>
        </authorList>
    </citation>
    <scope>NUCLEOTIDE SEQUENCE</scope>
    <source>
        <strain evidence="2">KCTC 52305</strain>
    </source>
</reference>
<sequence>MMQIQVLGVAAVLATMGAIAAGPAQAACQGVACAAMPKQNISLDRNAFKSGPGVGVQGNNQIAVSKNLVGQDGASLKSGKVLSPGNINPGMKLR</sequence>
<dbReference type="RefSeq" id="WP_128566191.1">
    <property type="nucleotide sequence ID" value="NZ_BPQH01000005.1"/>
</dbReference>
<accession>A0ABQ4QX59</accession>
<comment type="caution">
    <text evidence="2">The sequence shown here is derived from an EMBL/GenBank/DDBJ whole genome shotgun (WGS) entry which is preliminary data.</text>
</comment>
<keyword evidence="1" id="KW-0732">Signal</keyword>
<keyword evidence="3" id="KW-1185">Reference proteome</keyword>
<feature type="chain" id="PRO_5045790805" description="Secreted protein" evidence="1">
    <location>
        <begin position="27"/>
        <end position="94"/>
    </location>
</feature>
<feature type="signal peptide" evidence="1">
    <location>
        <begin position="1"/>
        <end position="26"/>
    </location>
</feature>
<evidence type="ECO:0000313" key="3">
    <source>
        <dbReference type="Proteomes" id="UP001055167"/>
    </source>
</evidence>
<proteinExistence type="predicted"/>
<evidence type="ECO:0000313" key="2">
    <source>
        <dbReference type="EMBL" id="GJD49221.1"/>
    </source>
</evidence>
<gene>
    <name evidence="2" type="ORF">OPKNFCMD_1951</name>
</gene>
<reference evidence="2" key="2">
    <citation type="submission" date="2021-08" db="EMBL/GenBank/DDBJ databases">
        <authorList>
            <person name="Tani A."/>
            <person name="Ola A."/>
            <person name="Ogura Y."/>
            <person name="Katsura K."/>
            <person name="Hayashi T."/>
        </authorList>
    </citation>
    <scope>NUCLEOTIDE SEQUENCE</scope>
    <source>
        <strain evidence="2">KCTC 52305</strain>
    </source>
</reference>
<evidence type="ECO:0008006" key="4">
    <source>
        <dbReference type="Google" id="ProtNLM"/>
    </source>
</evidence>
<dbReference type="Proteomes" id="UP001055167">
    <property type="component" value="Unassembled WGS sequence"/>
</dbReference>
<protein>
    <recommendedName>
        <fullName evidence="4">Secreted protein</fullName>
    </recommendedName>
</protein>
<name>A0ABQ4QX59_9HYPH</name>
<evidence type="ECO:0000256" key="1">
    <source>
        <dbReference type="SAM" id="SignalP"/>
    </source>
</evidence>
<dbReference type="EMBL" id="BPQH01000005">
    <property type="protein sequence ID" value="GJD49221.1"/>
    <property type="molecule type" value="Genomic_DNA"/>
</dbReference>
<organism evidence="2 3">
    <name type="scientific">Methylobacterium crusticola</name>
    <dbReference type="NCBI Taxonomy" id="1697972"/>
    <lineage>
        <taxon>Bacteria</taxon>
        <taxon>Pseudomonadati</taxon>
        <taxon>Pseudomonadota</taxon>
        <taxon>Alphaproteobacteria</taxon>
        <taxon>Hyphomicrobiales</taxon>
        <taxon>Methylobacteriaceae</taxon>
        <taxon>Methylobacterium</taxon>
    </lineage>
</organism>